<proteinExistence type="predicted"/>
<protein>
    <submittedName>
        <fullName evidence="1">Uncharacterized protein</fullName>
    </submittedName>
</protein>
<dbReference type="AlphaFoldDB" id="A0A7V3ZUY3"/>
<organism evidence="1">
    <name type="scientific">candidate division WOR-3 bacterium</name>
    <dbReference type="NCBI Taxonomy" id="2052148"/>
    <lineage>
        <taxon>Bacteria</taxon>
        <taxon>Bacteria division WOR-3</taxon>
    </lineage>
</organism>
<gene>
    <name evidence="1" type="ORF">ENU74_02425</name>
</gene>
<evidence type="ECO:0000313" key="1">
    <source>
        <dbReference type="EMBL" id="HGK63440.1"/>
    </source>
</evidence>
<reference evidence="1" key="1">
    <citation type="journal article" date="2020" name="mSystems">
        <title>Genome- and Community-Level Interaction Insights into Carbon Utilization and Element Cycling Functions of Hydrothermarchaeota in Hydrothermal Sediment.</title>
        <authorList>
            <person name="Zhou Z."/>
            <person name="Liu Y."/>
            <person name="Xu W."/>
            <person name="Pan J."/>
            <person name="Luo Z.H."/>
            <person name="Li M."/>
        </authorList>
    </citation>
    <scope>NUCLEOTIDE SEQUENCE [LARGE SCALE GENOMIC DNA]</scope>
    <source>
        <strain evidence="1">SpSt-697</strain>
    </source>
</reference>
<sequence>MRNLLGFLFLVILVNCKNVDKQSDFLILLEKSRKFNQALIKRDFLKIYNLFNPTFRKEISYDSFKSALENWLKDKNISAVRTRFINPTNYTAMVSTYIYFGKNKNYFYLATNWINLNDTWYLAWITKVLDYAKFDYGNKNNKELKKILKKMIEIAFHENQITEFISGFKKTDYLVILKKGREIEHQFSFEKLRIKWLTIDEIKKYTYRLKLRYYIDFGTVRIFDNFAKGYLDIIPIIYESQKNLHLRRRGIEMFFKKVNDEWQFAGFGSRW</sequence>
<name>A0A7V3ZUY3_UNCW3</name>
<dbReference type="EMBL" id="DTDR01000065">
    <property type="protein sequence ID" value="HGK63440.1"/>
    <property type="molecule type" value="Genomic_DNA"/>
</dbReference>
<accession>A0A7V3ZUY3</accession>
<comment type="caution">
    <text evidence="1">The sequence shown here is derived from an EMBL/GenBank/DDBJ whole genome shotgun (WGS) entry which is preliminary data.</text>
</comment>